<evidence type="ECO:0000313" key="2">
    <source>
        <dbReference type="EMBL" id="OJF90684.1"/>
    </source>
</evidence>
<dbReference type="CDD" id="cd05289">
    <property type="entry name" value="MDR_like_2"/>
    <property type="match status" value="1"/>
</dbReference>
<sequence>MKAVRIHAFGDASVLRLEDVPMPVPMNDDLLVKLMASAVNPIEWKIRSGMMKQALGRDLPVTFGWACAGVVEAVGPAATTFHVGDEICAYPEFTRGGTHAEFVLIGEAQAALKPSNLSFVQASAVPMTSQAAWTALEAAEVQPGERVLIHGAAGAVGHWLIQLAKEKGAYVIATASGQGCEDVRALGADQAIDYRTDRFEDVGNVDVVFDLIGAETQARSWAILGAGGRLVSTAMPPDAAKGEAIGVKGVFVFTPPSGQILAQIVERIDAGHLKPLPVGRELAFKDAAEAHRLGESGKAGGKMVLIPGNPQ</sequence>
<dbReference type="Proteomes" id="UP000182661">
    <property type="component" value="Unassembled WGS sequence"/>
</dbReference>
<organism evidence="2 3">
    <name type="scientific">Pararhizobium antarcticum</name>
    <dbReference type="NCBI Taxonomy" id="1798805"/>
    <lineage>
        <taxon>Bacteria</taxon>
        <taxon>Pseudomonadati</taxon>
        <taxon>Pseudomonadota</taxon>
        <taxon>Alphaproteobacteria</taxon>
        <taxon>Hyphomicrobiales</taxon>
        <taxon>Rhizobiaceae</taxon>
        <taxon>Rhizobium/Agrobacterium group</taxon>
        <taxon>Pararhizobium</taxon>
    </lineage>
</organism>
<dbReference type="SUPFAM" id="SSF50129">
    <property type="entry name" value="GroES-like"/>
    <property type="match status" value="1"/>
</dbReference>
<dbReference type="Pfam" id="PF13602">
    <property type="entry name" value="ADH_zinc_N_2"/>
    <property type="match status" value="1"/>
</dbReference>
<dbReference type="InterPro" id="IPR011032">
    <property type="entry name" value="GroES-like_sf"/>
</dbReference>
<evidence type="ECO:0000313" key="3">
    <source>
        <dbReference type="Proteomes" id="UP000182661"/>
    </source>
</evidence>
<dbReference type="GO" id="GO:0016491">
    <property type="term" value="F:oxidoreductase activity"/>
    <property type="evidence" value="ECO:0007669"/>
    <property type="project" value="InterPro"/>
</dbReference>
<dbReference type="SUPFAM" id="SSF51735">
    <property type="entry name" value="NAD(P)-binding Rossmann-fold domains"/>
    <property type="match status" value="1"/>
</dbReference>
<dbReference type="Gene3D" id="3.90.180.10">
    <property type="entry name" value="Medium-chain alcohol dehydrogenases, catalytic domain"/>
    <property type="match status" value="1"/>
</dbReference>
<dbReference type="OrthoDB" id="9792321at2"/>
<name>A0A657LL89_9HYPH</name>
<keyword evidence="3" id="KW-1185">Reference proteome</keyword>
<accession>A0A657LL89</accession>
<comment type="caution">
    <text evidence="2">The sequence shown here is derived from an EMBL/GenBank/DDBJ whole genome shotgun (WGS) entry which is preliminary data.</text>
</comment>
<feature type="domain" description="Enoyl reductase (ER)" evidence="1">
    <location>
        <begin position="10"/>
        <end position="305"/>
    </location>
</feature>
<gene>
    <name evidence="2" type="ORF">AX760_24155</name>
</gene>
<dbReference type="Pfam" id="PF08240">
    <property type="entry name" value="ADH_N"/>
    <property type="match status" value="1"/>
</dbReference>
<dbReference type="InterPro" id="IPR020843">
    <property type="entry name" value="ER"/>
</dbReference>
<reference evidence="2 3" key="1">
    <citation type="submission" date="2016-02" db="EMBL/GenBank/DDBJ databases">
        <title>Genome sequencing of a beta-galactosidase producing bacteria Rhizobium sp. 59.</title>
        <authorList>
            <person name="Wang D."/>
            <person name="Kot W."/>
            <person name="Qin Y."/>
            <person name="Hansen L."/>
            <person name="Naqvi K."/>
            <person name="Rensing C."/>
        </authorList>
    </citation>
    <scope>NUCLEOTIDE SEQUENCE [LARGE SCALE GENOMIC DNA]</scope>
    <source>
        <strain evidence="2 3">59</strain>
    </source>
</reference>
<dbReference type="SMART" id="SM00829">
    <property type="entry name" value="PKS_ER"/>
    <property type="match status" value="1"/>
</dbReference>
<dbReference type="AlphaFoldDB" id="A0A657LL89"/>
<dbReference type="InterPro" id="IPR036291">
    <property type="entry name" value="NAD(P)-bd_dom_sf"/>
</dbReference>
<dbReference type="InterPro" id="IPR050700">
    <property type="entry name" value="YIM1/Zinc_Alcohol_DH_Fams"/>
</dbReference>
<dbReference type="InterPro" id="IPR013154">
    <property type="entry name" value="ADH-like_N"/>
</dbReference>
<proteinExistence type="predicted"/>
<dbReference type="Gene3D" id="3.40.50.720">
    <property type="entry name" value="NAD(P)-binding Rossmann-like Domain"/>
    <property type="match status" value="1"/>
</dbReference>
<dbReference type="PANTHER" id="PTHR11695:SF294">
    <property type="entry name" value="RETICULON-4-INTERACTING PROTEIN 1, MITOCHONDRIAL"/>
    <property type="match status" value="1"/>
</dbReference>
<protein>
    <recommendedName>
        <fullName evidence="1">Enoyl reductase (ER) domain-containing protein</fullName>
    </recommendedName>
</protein>
<dbReference type="PANTHER" id="PTHR11695">
    <property type="entry name" value="ALCOHOL DEHYDROGENASE RELATED"/>
    <property type="match status" value="1"/>
</dbReference>
<dbReference type="EMBL" id="LSRP01000138">
    <property type="protein sequence ID" value="OJF90684.1"/>
    <property type="molecule type" value="Genomic_DNA"/>
</dbReference>
<dbReference type="RefSeq" id="WP_071835498.1">
    <property type="nucleotide sequence ID" value="NZ_LSRP01000138.1"/>
</dbReference>
<evidence type="ECO:0000259" key="1">
    <source>
        <dbReference type="SMART" id="SM00829"/>
    </source>
</evidence>